<evidence type="ECO:0000313" key="2">
    <source>
        <dbReference type="EMBL" id="KNZ68517.1"/>
    </source>
</evidence>
<dbReference type="Proteomes" id="UP000037175">
    <property type="component" value="Unassembled WGS sequence"/>
</dbReference>
<dbReference type="EMBL" id="LGTE01000028">
    <property type="protein sequence ID" value="KNZ68517.1"/>
    <property type="molecule type" value="Genomic_DNA"/>
</dbReference>
<proteinExistence type="predicted"/>
<organism evidence="2 3">
    <name type="scientific">Thermincola ferriacetica</name>
    <dbReference type="NCBI Taxonomy" id="281456"/>
    <lineage>
        <taxon>Bacteria</taxon>
        <taxon>Bacillati</taxon>
        <taxon>Bacillota</taxon>
        <taxon>Clostridia</taxon>
        <taxon>Eubacteriales</taxon>
        <taxon>Thermincolaceae</taxon>
        <taxon>Thermincola</taxon>
    </lineage>
</organism>
<feature type="transmembrane region" description="Helical" evidence="1">
    <location>
        <begin position="115"/>
        <end position="134"/>
    </location>
</feature>
<evidence type="ECO:0000256" key="1">
    <source>
        <dbReference type="SAM" id="Phobius"/>
    </source>
</evidence>
<accession>A0A0L6VYW7</accession>
<reference evidence="3" key="1">
    <citation type="submission" date="2015-07" db="EMBL/GenBank/DDBJ databases">
        <title>Complete Genome of Thermincola ferriacetica strain Z-0001T.</title>
        <authorList>
            <person name="Lusk B."/>
            <person name="Badalamenti J.P."/>
            <person name="Parameswaran P."/>
            <person name="Bond D.R."/>
            <person name="Torres C.I."/>
        </authorList>
    </citation>
    <scope>NUCLEOTIDE SEQUENCE [LARGE SCALE GENOMIC DNA]</scope>
    <source>
        <strain evidence="3">Z-0001</strain>
    </source>
</reference>
<sequence length="361" mass="42221">MFDFQSYIRVLLSVSSGLLTLLGSVGIFVSLTVQRRIERLQDTLEQFMDLSYHNSANLTGQMFRLIEKYQMHYLLPDSPSRKILYYINLTIFVVVFVWFSLLIIDFEPPWKWEALLYLIPISTGLSILFFYRYLLKNAINPIDNGLFTPLIPPPTKLRSVSFLSKYVNVSVKTILKHARLRLVVKKRDNATLVVLKEELSFDDYFYYIELKNDKKALFAGFGELRLIFPNEPITGKPVPVLRNINIPLGFLALEEIEEEKIDTKLLIFPRGEKHPVEYLFNLRKQTDGMTMVGEPVISINYMILYHINGSVFELLENNTDEKLFDTMAKYFVLDRKRRWISQFDPVNENNIQECLVDPYVD</sequence>
<dbReference type="AlphaFoldDB" id="A0A0L6VYW7"/>
<keyword evidence="3" id="KW-1185">Reference proteome</keyword>
<keyword evidence="1" id="KW-1133">Transmembrane helix</keyword>
<keyword evidence="1" id="KW-0472">Membrane</keyword>
<feature type="transmembrane region" description="Helical" evidence="1">
    <location>
        <begin position="6"/>
        <end position="31"/>
    </location>
</feature>
<name>A0A0L6VYW7_9FIRM</name>
<keyword evidence="1" id="KW-0812">Transmembrane</keyword>
<protein>
    <submittedName>
        <fullName evidence="2">Uncharacterized protein</fullName>
    </submittedName>
</protein>
<dbReference type="RefSeq" id="WP_052218888.1">
    <property type="nucleotide sequence ID" value="NZ_LGTE01000028.1"/>
</dbReference>
<gene>
    <name evidence="2" type="ORF">Tfer_2910</name>
</gene>
<feature type="transmembrane region" description="Helical" evidence="1">
    <location>
        <begin position="83"/>
        <end position="103"/>
    </location>
</feature>
<comment type="caution">
    <text evidence="2">The sequence shown here is derived from an EMBL/GenBank/DDBJ whole genome shotgun (WGS) entry which is preliminary data.</text>
</comment>
<evidence type="ECO:0000313" key="3">
    <source>
        <dbReference type="Proteomes" id="UP000037175"/>
    </source>
</evidence>